<keyword evidence="2" id="KW-1185">Reference proteome</keyword>
<sequence>MLSQSGHRIPQVDVSIYPLVTTIQKDPISCGLFALNAISHYYLQQNCPLLQPDILSLAHYQMEIGLELLQEGTTAGNDTSFPFTLSNISPCIFIQPLPDILPIPPVYQRGVDPLPHISLHYFQMEGPTIHNTSPSDHAKDFPNSPISTPSLLTKNLFNKTSSALASDSDLPPSTKATKQAGLLDFFSKVPSEEFHAKWRKRKRDNEERDREEYKKRMQRGVDERLHKKAHKREQNWLAQERRWRKVKEKAKAESKNEIGQDSSEASIPDSHIPAWSEVAASSHPRQLIVSELKKREKEKTGQPYKPSKRNTVESQNINWKSPTFWPMIDQAVREQIGKPNLSGIIHTLQSRDNQFKYLTHQRLSDW</sequence>
<comment type="caution">
    <text evidence="1">The sequence shown here is derived from an EMBL/GenBank/DDBJ whole genome shotgun (WGS) entry which is preliminary data.</text>
</comment>
<evidence type="ECO:0000313" key="2">
    <source>
        <dbReference type="Proteomes" id="UP000886501"/>
    </source>
</evidence>
<protein>
    <submittedName>
        <fullName evidence="1">Uncharacterized protein</fullName>
    </submittedName>
</protein>
<dbReference type="Proteomes" id="UP000886501">
    <property type="component" value="Unassembled WGS sequence"/>
</dbReference>
<dbReference type="EMBL" id="MU118185">
    <property type="protein sequence ID" value="KAF9643805.1"/>
    <property type="molecule type" value="Genomic_DNA"/>
</dbReference>
<reference evidence="1" key="1">
    <citation type="submission" date="2019-10" db="EMBL/GenBank/DDBJ databases">
        <authorList>
            <consortium name="DOE Joint Genome Institute"/>
            <person name="Kuo A."/>
            <person name="Miyauchi S."/>
            <person name="Kiss E."/>
            <person name="Drula E."/>
            <person name="Kohler A."/>
            <person name="Sanchez-Garcia M."/>
            <person name="Andreopoulos B."/>
            <person name="Barry K.W."/>
            <person name="Bonito G."/>
            <person name="Buee M."/>
            <person name="Carver A."/>
            <person name="Chen C."/>
            <person name="Cichocki N."/>
            <person name="Clum A."/>
            <person name="Culley D."/>
            <person name="Crous P.W."/>
            <person name="Fauchery L."/>
            <person name="Girlanda M."/>
            <person name="Hayes R."/>
            <person name="Keri Z."/>
            <person name="Labutti K."/>
            <person name="Lipzen A."/>
            <person name="Lombard V."/>
            <person name="Magnuson J."/>
            <person name="Maillard F."/>
            <person name="Morin E."/>
            <person name="Murat C."/>
            <person name="Nolan M."/>
            <person name="Ohm R."/>
            <person name="Pangilinan J."/>
            <person name="Pereira M."/>
            <person name="Perotto S."/>
            <person name="Peter M."/>
            <person name="Riley R."/>
            <person name="Sitrit Y."/>
            <person name="Stielow B."/>
            <person name="Szollosi G."/>
            <person name="Zifcakova L."/>
            <person name="Stursova M."/>
            <person name="Spatafora J.W."/>
            <person name="Tedersoo L."/>
            <person name="Vaario L.-M."/>
            <person name="Yamada A."/>
            <person name="Yan M."/>
            <person name="Wang P."/>
            <person name="Xu J."/>
            <person name="Bruns T."/>
            <person name="Baldrian P."/>
            <person name="Vilgalys R."/>
            <person name="Henrissat B."/>
            <person name="Grigoriev I.V."/>
            <person name="Hibbett D."/>
            <person name="Nagy L.G."/>
            <person name="Martin F.M."/>
        </authorList>
    </citation>
    <scope>NUCLEOTIDE SEQUENCE</scope>
    <source>
        <strain evidence="1">P2</strain>
    </source>
</reference>
<organism evidence="1 2">
    <name type="scientific">Thelephora ganbajun</name>
    <name type="common">Ganba fungus</name>
    <dbReference type="NCBI Taxonomy" id="370292"/>
    <lineage>
        <taxon>Eukaryota</taxon>
        <taxon>Fungi</taxon>
        <taxon>Dikarya</taxon>
        <taxon>Basidiomycota</taxon>
        <taxon>Agaricomycotina</taxon>
        <taxon>Agaricomycetes</taxon>
        <taxon>Thelephorales</taxon>
        <taxon>Thelephoraceae</taxon>
        <taxon>Thelephora</taxon>
    </lineage>
</organism>
<proteinExistence type="predicted"/>
<reference evidence="1" key="2">
    <citation type="journal article" date="2020" name="Nat. Commun.">
        <title>Large-scale genome sequencing of mycorrhizal fungi provides insights into the early evolution of symbiotic traits.</title>
        <authorList>
            <person name="Miyauchi S."/>
            <person name="Kiss E."/>
            <person name="Kuo A."/>
            <person name="Drula E."/>
            <person name="Kohler A."/>
            <person name="Sanchez-Garcia M."/>
            <person name="Morin E."/>
            <person name="Andreopoulos B."/>
            <person name="Barry K.W."/>
            <person name="Bonito G."/>
            <person name="Buee M."/>
            <person name="Carver A."/>
            <person name="Chen C."/>
            <person name="Cichocki N."/>
            <person name="Clum A."/>
            <person name="Culley D."/>
            <person name="Crous P.W."/>
            <person name="Fauchery L."/>
            <person name="Girlanda M."/>
            <person name="Hayes R.D."/>
            <person name="Keri Z."/>
            <person name="LaButti K."/>
            <person name="Lipzen A."/>
            <person name="Lombard V."/>
            <person name="Magnuson J."/>
            <person name="Maillard F."/>
            <person name="Murat C."/>
            <person name="Nolan M."/>
            <person name="Ohm R.A."/>
            <person name="Pangilinan J."/>
            <person name="Pereira M.F."/>
            <person name="Perotto S."/>
            <person name="Peter M."/>
            <person name="Pfister S."/>
            <person name="Riley R."/>
            <person name="Sitrit Y."/>
            <person name="Stielow J.B."/>
            <person name="Szollosi G."/>
            <person name="Zifcakova L."/>
            <person name="Stursova M."/>
            <person name="Spatafora J.W."/>
            <person name="Tedersoo L."/>
            <person name="Vaario L.M."/>
            <person name="Yamada A."/>
            <person name="Yan M."/>
            <person name="Wang P."/>
            <person name="Xu J."/>
            <person name="Bruns T."/>
            <person name="Baldrian P."/>
            <person name="Vilgalys R."/>
            <person name="Dunand C."/>
            <person name="Henrissat B."/>
            <person name="Grigoriev I.V."/>
            <person name="Hibbett D."/>
            <person name="Nagy L.G."/>
            <person name="Martin F.M."/>
        </authorList>
    </citation>
    <scope>NUCLEOTIDE SEQUENCE</scope>
    <source>
        <strain evidence="1">P2</strain>
    </source>
</reference>
<accession>A0ACB6Z245</accession>
<name>A0ACB6Z245_THEGA</name>
<evidence type="ECO:0000313" key="1">
    <source>
        <dbReference type="EMBL" id="KAF9643805.1"/>
    </source>
</evidence>
<gene>
    <name evidence="1" type="ORF">BDM02DRAFT_3219951</name>
</gene>